<keyword evidence="3" id="KW-1185">Reference proteome</keyword>
<name>A0A167PKL6_PHYB8</name>
<reference evidence="3" key="1">
    <citation type="submission" date="2015-06" db="EMBL/GenBank/DDBJ databases">
        <title>Expansion of signal transduction pathways in fungi by whole-genome duplication.</title>
        <authorList>
            <consortium name="DOE Joint Genome Institute"/>
            <person name="Corrochano L.M."/>
            <person name="Kuo A."/>
            <person name="Marcet-Houben M."/>
            <person name="Polaino S."/>
            <person name="Salamov A."/>
            <person name="Villalobos J.M."/>
            <person name="Alvarez M.I."/>
            <person name="Avalos J."/>
            <person name="Benito E.P."/>
            <person name="Benoit I."/>
            <person name="Burger G."/>
            <person name="Camino L.P."/>
            <person name="Canovas D."/>
            <person name="Cerda-Olmedo E."/>
            <person name="Cheng J.-F."/>
            <person name="Dominguez A."/>
            <person name="Elias M."/>
            <person name="Eslava A.P."/>
            <person name="Glaser F."/>
            <person name="Grimwood J."/>
            <person name="Gutierrez G."/>
            <person name="Heitman J."/>
            <person name="Henrissat B."/>
            <person name="Iturriaga E.A."/>
            <person name="Lang B.F."/>
            <person name="Lavin J.L."/>
            <person name="Lee S."/>
            <person name="Li W."/>
            <person name="Lindquist E."/>
            <person name="Lopez-Garcia S."/>
            <person name="Luque E.M."/>
            <person name="Marcos A.T."/>
            <person name="Martin J."/>
            <person name="McCluskey K."/>
            <person name="Medina H.R."/>
            <person name="Miralles-Duran A."/>
            <person name="Miyazaki A."/>
            <person name="Munoz-Torres E."/>
            <person name="Oguiza J.A."/>
            <person name="Ohm R."/>
            <person name="Olmedo M."/>
            <person name="Orejas M."/>
            <person name="Ortiz-Castellanos L."/>
            <person name="Pisabarro A.G."/>
            <person name="Rodriguez-Romero J."/>
            <person name="Ruiz-Herrera J."/>
            <person name="Ruiz-Vazquez R."/>
            <person name="Sanz C."/>
            <person name="Schackwitz W."/>
            <person name="Schmutz J."/>
            <person name="Shahriari M."/>
            <person name="Shelest E."/>
            <person name="Silva-Franco F."/>
            <person name="Soanes D."/>
            <person name="Syed K."/>
            <person name="Tagua V.G."/>
            <person name="Talbot N.J."/>
            <person name="Thon M."/>
            <person name="De vries R.P."/>
            <person name="Wiebenga A."/>
            <person name="Yadav J.S."/>
            <person name="Braun E.L."/>
            <person name="Baker S."/>
            <person name="Garre V."/>
            <person name="Horwitz B."/>
            <person name="Torres-Martinez S."/>
            <person name="Idnurm A."/>
            <person name="Herrera-Estrella A."/>
            <person name="Gabaldon T."/>
            <person name="Grigoriev I.V."/>
        </authorList>
    </citation>
    <scope>NUCLEOTIDE SEQUENCE [LARGE SCALE GENOMIC DNA]</scope>
    <source>
        <strain evidence="3">NRRL 1555(-)</strain>
    </source>
</reference>
<evidence type="ECO:0000313" key="3">
    <source>
        <dbReference type="Proteomes" id="UP000077315"/>
    </source>
</evidence>
<sequence>METRFPKNLGGPLLSLKTRHLVDSPLTSMSKSLVPPITAHHQTKPLEEPTVQCSPPETGQRCTCLEHMCQKQLSGFSSASKGHQYQTRSDKNVSKTQWDRRQKNQWLAETGKTVGQQLHSGISAFDATP</sequence>
<dbReference type="GeneID" id="28996038"/>
<evidence type="ECO:0000313" key="2">
    <source>
        <dbReference type="EMBL" id="OAD78127.1"/>
    </source>
</evidence>
<accession>A0A167PKL6</accession>
<feature type="compositionally biased region" description="Polar residues" evidence="1">
    <location>
        <begin position="77"/>
        <end position="87"/>
    </location>
</feature>
<organism evidence="2 3">
    <name type="scientific">Phycomyces blakesleeanus (strain ATCC 8743b / DSM 1359 / FGSC 10004 / NBRC 33097 / NRRL 1555)</name>
    <dbReference type="NCBI Taxonomy" id="763407"/>
    <lineage>
        <taxon>Eukaryota</taxon>
        <taxon>Fungi</taxon>
        <taxon>Fungi incertae sedis</taxon>
        <taxon>Mucoromycota</taxon>
        <taxon>Mucoromycotina</taxon>
        <taxon>Mucoromycetes</taxon>
        <taxon>Mucorales</taxon>
        <taxon>Phycomycetaceae</taxon>
        <taxon>Phycomyces</taxon>
    </lineage>
</organism>
<proteinExistence type="predicted"/>
<feature type="region of interest" description="Disordered" evidence="1">
    <location>
        <begin position="77"/>
        <end position="102"/>
    </location>
</feature>
<evidence type="ECO:0000256" key="1">
    <source>
        <dbReference type="SAM" id="MobiDB-lite"/>
    </source>
</evidence>
<dbReference type="Proteomes" id="UP000077315">
    <property type="component" value="Unassembled WGS sequence"/>
</dbReference>
<dbReference type="RefSeq" id="XP_018296167.1">
    <property type="nucleotide sequence ID" value="XM_018435132.1"/>
</dbReference>
<gene>
    <name evidence="2" type="ORF">PHYBLDRAFT_164999</name>
</gene>
<dbReference type="AlphaFoldDB" id="A0A167PKL6"/>
<protein>
    <submittedName>
        <fullName evidence="2">Uncharacterized protein</fullName>
    </submittedName>
</protein>
<dbReference type="VEuPathDB" id="FungiDB:PHYBLDRAFT_164999"/>
<dbReference type="InParanoid" id="A0A167PKL6"/>
<dbReference type="EMBL" id="KV440974">
    <property type="protein sequence ID" value="OAD78127.1"/>
    <property type="molecule type" value="Genomic_DNA"/>
</dbReference>
<feature type="compositionally biased region" description="Basic and acidic residues" evidence="1">
    <location>
        <begin position="88"/>
        <end position="102"/>
    </location>
</feature>